<sequence>MGSMICMNELCRATTSSEWKKGWSLKSGGFAKLCYNCGSAFENLVFCETFHSEESGWRECKTCRKLIHCGCIASKYLYEYMDYGGVACINCASQLDGHSIRPIQIPGDDLPNGTLGTKATQPLGVENKMDENNFDKRRVMRLSKPVETSESGQLFQTQKNDIKQETMVPIGNVSTCFSNLNQQPVGAASLFGKPDNDRQSQGVKDMYESINQPSLNFSLSTLVGASSSAQPFPGGDVEGREQSKSSPFQLGQRTRHILPKPPKPSPNSGSESNKAMTSQTRVARPPAEGRGGRNQLLPRYWPRITDQELQQISGDLKSTIVPLFEKVLSASDAGRIGRLVLPKACAEAYFPPINQSEGLPIRIQDIKGKEWTFQFRFWPNNNSRMYVLEGVTPCIQNMQLQAGDTVIFSRIDPGGKLVMGFRKATNNADMQDPQPSILPNVLPNGSGFAETSFTGMTENLPNGGRTSDDSVNRQVPISEKKKARNIGSKNKRLLMHADDVMELRITWEEAQELLRPPPTSKPTVVVIEDYEFEEYEEPPVFGKRTIFTARSSGDQEQWAQCDSCSKWRRLPVHVLLPAKWTCSDNIWDSRRCSCAAPDEINPRELEALFRVGKDLKRRKLVENNEDCEPSGLDALATLAVLGDNIGDLGEPSVGATTKHPRHRPGCSCIVCIQPPSGKGKHQPTCKCNVCLTVKRRFKTLMLRKKKKQSEREAELAQAKDQVPPKDGSETDGASGTDHLLHMNQSENEHMNLSENERDTNGDQMEEFGAGKGQLDLNSHPNRDDDMLVEATAGMTMTSLVNATNLPLEYLTQNGLESLGDSLLSQAAGESERNHPDNGFMKTADAEQENKGDEG</sequence>
<dbReference type="GO" id="GO:0003677">
    <property type="term" value="F:DNA binding"/>
    <property type="evidence" value="ECO:0007669"/>
    <property type="project" value="UniProtKB-KW"/>
</dbReference>
<dbReference type="Gene3D" id="3.30.40.100">
    <property type="match status" value="1"/>
</dbReference>
<evidence type="ECO:0000256" key="9">
    <source>
        <dbReference type="SAM" id="MobiDB-lite"/>
    </source>
</evidence>
<dbReference type="Proteomes" id="UP000189701">
    <property type="component" value="Unplaced"/>
</dbReference>
<dbReference type="FunFam" id="2.40.330.10:FF:000006">
    <property type="entry name" value="B3 domain-containing transcription repressor VAL1"/>
    <property type="match status" value="1"/>
</dbReference>
<dbReference type="InterPro" id="IPR015300">
    <property type="entry name" value="DNA-bd_pseudobarrel_sf"/>
</dbReference>
<dbReference type="GO" id="GO:0008270">
    <property type="term" value="F:zinc ion binding"/>
    <property type="evidence" value="ECO:0007669"/>
    <property type="project" value="UniProtKB-KW"/>
</dbReference>
<evidence type="ECO:0000256" key="6">
    <source>
        <dbReference type="ARBA" id="ARBA00023125"/>
    </source>
</evidence>
<dbReference type="SUPFAM" id="SSF101936">
    <property type="entry name" value="DNA-binding pseudobarrel domain"/>
    <property type="match status" value="1"/>
</dbReference>
<comment type="subcellular location">
    <subcellularLocation>
        <location evidence="1">Nucleus</location>
    </subcellularLocation>
</comment>
<name>A0A1U7WDV9_NICSY</name>
<keyword evidence="7" id="KW-0804">Transcription</keyword>
<evidence type="ECO:0000256" key="3">
    <source>
        <dbReference type="ARBA" id="ARBA00022771"/>
    </source>
</evidence>
<feature type="region of interest" description="Disordered" evidence="9">
    <location>
        <begin position="821"/>
        <end position="854"/>
    </location>
</feature>
<keyword evidence="8" id="KW-0539">Nucleus</keyword>
<feature type="domain" description="TF-B3" evidence="10">
    <location>
        <begin position="324"/>
        <end position="425"/>
    </location>
</feature>
<evidence type="ECO:0000259" key="10">
    <source>
        <dbReference type="PROSITE" id="PS50863"/>
    </source>
</evidence>
<feature type="region of interest" description="Disordered" evidence="9">
    <location>
        <begin position="702"/>
        <end position="738"/>
    </location>
</feature>
<accession>A0A1U7WDV9</accession>
<dbReference type="InterPro" id="IPR057743">
    <property type="entry name" value="Zfn_VAL1-3_N"/>
</dbReference>
<dbReference type="GeneID" id="104223156"/>
<dbReference type="RefSeq" id="XP_009772834.1">
    <property type="nucleotide sequence ID" value="XM_009774532.1"/>
</dbReference>
<feature type="compositionally biased region" description="Basic and acidic residues" evidence="9">
    <location>
        <begin position="751"/>
        <end position="760"/>
    </location>
</feature>
<evidence type="ECO:0000256" key="7">
    <source>
        <dbReference type="ARBA" id="ARBA00023163"/>
    </source>
</evidence>
<evidence type="ECO:0000256" key="1">
    <source>
        <dbReference type="ARBA" id="ARBA00004123"/>
    </source>
</evidence>
<dbReference type="PANTHER" id="PTHR46245">
    <property type="entry name" value="B3 DOMAIN-CONTAINING PROTEIN OS07G0563300"/>
    <property type="match status" value="1"/>
</dbReference>
<dbReference type="OrthoDB" id="757982at2759"/>
<dbReference type="InterPro" id="IPR003340">
    <property type="entry name" value="B3_DNA-bd"/>
</dbReference>
<keyword evidence="3" id="KW-0863">Zinc-finger</keyword>
<protein>
    <submittedName>
        <fullName evidence="13">B3 domain-containing transcription repressor VAL1-like</fullName>
    </submittedName>
</protein>
<reference evidence="12" key="1">
    <citation type="journal article" date="2013" name="Genome Biol.">
        <title>Reference genomes and transcriptomes of Nicotiana sylvestris and Nicotiana tomentosiformis.</title>
        <authorList>
            <person name="Sierro N."/>
            <person name="Battey J.N."/>
            <person name="Ouadi S."/>
            <person name="Bovet L."/>
            <person name="Goepfert S."/>
            <person name="Bakaher N."/>
            <person name="Peitsch M.C."/>
            <person name="Ivanov N.V."/>
        </authorList>
    </citation>
    <scope>NUCLEOTIDE SEQUENCE [LARGE SCALE GENOMIC DNA]</scope>
</reference>
<dbReference type="AlphaFoldDB" id="A0A1U7WDV9"/>
<evidence type="ECO:0000256" key="5">
    <source>
        <dbReference type="ARBA" id="ARBA00023015"/>
    </source>
</evidence>
<dbReference type="Pfam" id="PF02362">
    <property type="entry name" value="B3"/>
    <property type="match status" value="1"/>
</dbReference>
<dbReference type="Pfam" id="PF07496">
    <property type="entry name" value="zf-CW"/>
    <property type="match status" value="1"/>
</dbReference>
<dbReference type="InterPro" id="IPR011124">
    <property type="entry name" value="Znf_CW"/>
</dbReference>
<keyword evidence="6" id="KW-0238">DNA-binding</keyword>
<dbReference type="eggNOG" id="ENOG502QWI3">
    <property type="taxonomic scope" value="Eukaryota"/>
</dbReference>
<evidence type="ECO:0000259" key="11">
    <source>
        <dbReference type="PROSITE" id="PS51050"/>
    </source>
</evidence>
<evidence type="ECO:0000256" key="2">
    <source>
        <dbReference type="ARBA" id="ARBA00022723"/>
    </source>
</evidence>
<dbReference type="PROSITE" id="PS50863">
    <property type="entry name" value="B3"/>
    <property type="match status" value="1"/>
</dbReference>
<evidence type="ECO:0000256" key="8">
    <source>
        <dbReference type="ARBA" id="ARBA00023242"/>
    </source>
</evidence>
<feature type="region of interest" description="Disordered" evidence="9">
    <location>
        <begin position="226"/>
        <end position="295"/>
    </location>
</feature>
<organism evidence="12 13">
    <name type="scientific">Nicotiana sylvestris</name>
    <name type="common">Wood tobacco</name>
    <name type="synonym">South American tobacco</name>
    <dbReference type="NCBI Taxonomy" id="4096"/>
    <lineage>
        <taxon>Eukaryota</taxon>
        <taxon>Viridiplantae</taxon>
        <taxon>Streptophyta</taxon>
        <taxon>Embryophyta</taxon>
        <taxon>Tracheophyta</taxon>
        <taxon>Spermatophyta</taxon>
        <taxon>Magnoliopsida</taxon>
        <taxon>eudicotyledons</taxon>
        <taxon>Gunneridae</taxon>
        <taxon>Pentapetalae</taxon>
        <taxon>asterids</taxon>
        <taxon>lamiids</taxon>
        <taxon>Solanales</taxon>
        <taxon>Solanaceae</taxon>
        <taxon>Nicotianoideae</taxon>
        <taxon>Nicotianeae</taxon>
        <taxon>Nicotiana</taxon>
    </lineage>
</organism>
<dbReference type="KEGG" id="nsy:104223156"/>
<dbReference type="Gene3D" id="2.40.330.10">
    <property type="entry name" value="DNA-binding pseudobarrel domain"/>
    <property type="match status" value="1"/>
</dbReference>
<gene>
    <name evidence="13" type="primary">LOC104223156</name>
</gene>
<dbReference type="PANTHER" id="PTHR46245:SF3">
    <property type="entry name" value="B3 DOMAIN-CONTAINING TRANSCRIPTION REPRESSOR VAL1"/>
    <property type="match status" value="1"/>
</dbReference>
<evidence type="ECO:0000313" key="13">
    <source>
        <dbReference type="RefSeq" id="XP_009772834.1"/>
    </source>
</evidence>
<feature type="region of interest" description="Disordered" evidence="9">
    <location>
        <begin position="751"/>
        <end position="783"/>
    </location>
</feature>
<evidence type="ECO:0000256" key="4">
    <source>
        <dbReference type="ARBA" id="ARBA00022833"/>
    </source>
</evidence>
<proteinExistence type="predicted"/>
<dbReference type="PROSITE" id="PS51050">
    <property type="entry name" value="ZF_CW"/>
    <property type="match status" value="1"/>
</dbReference>
<dbReference type="Pfam" id="PF25813">
    <property type="entry name" value="zf_VAL1_N"/>
    <property type="match status" value="1"/>
</dbReference>
<keyword evidence="4" id="KW-0862">Zinc</keyword>
<dbReference type="GO" id="GO:0006355">
    <property type="term" value="P:regulation of DNA-templated transcription"/>
    <property type="evidence" value="ECO:0007669"/>
    <property type="project" value="UniProtKB-ARBA"/>
</dbReference>
<dbReference type="STRING" id="4096.A0A1U7WDV9"/>
<keyword evidence="2" id="KW-0479">Metal-binding</keyword>
<keyword evidence="12" id="KW-1185">Reference proteome</keyword>
<dbReference type="CDD" id="cd10017">
    <property type="entry name" value="B3_DNA"/>
    <property type="match status" value="1"/>
</dbReference>
<reference evidence="13" key="2">
    <citation type="submission" date="2025-08" db="UniProtKB">
        <authorList>
            <consortium name="RefSeq"/>
        </authorList>
    </citation>
    <scope>IDENTIFICATION</scope>
    <source>
        <tissue evidence="13">Leaf</tissue>
    </source>
</reference>
<feature type="domain" description="CW-type" evidence="11">
    <location>
        <begin position="552"/>
        <end position="602"/>
    </location>
</feature>
<dbReference type="GO" id="GO:0005634">
    <property type="term" value="C:nucleus"/>
    <property type="evidence" value="ECO:0007669"/>
    <property type="project" value="UniProtKB-SubCell"/>
</dbReference>
<evidence type="ECO:0000313" key="12">
    <source>
        <dbReference type="Proteomes" id="UP000189701"/>
    </source>
</evidence>
<dbReference type="SMART" id="SM01019">
    <property type="entry name" value="B3"/>
    <property type="match status" value="1"/>
</dbReference>
<feature type="compositionally biased region" description="Basic and acidic residues" evidence="9">
    <location>
        <begin position="843"/>
        <end position="854"/>
    </location>
</feature>
<keyword evidence="5" id="KW-0805">Transcription regulation</keyword>